<feature type="region of interest" description="Disordered" evidence="1">
    <location>
        <begin position="1"/>
        <end position="21"/>
    </location>
</feature>
<dbReference type="AlphaFoldDB" id="K2RG90"/>
<accession>K2RG90</accession>
<protein>
    <submittedName>
        <fullName evidence="2">Uncharacterized protein</fullName>
    </submittedName>
</protein>
<reference evidence="2 3" key="1">
    <citation type="journal article" date="2012" name="BMC Genomics">
        <title>Tools to kill: Genome of one of the most destructive plant pathogenic fungi Macrophomina phaseolina.</title>
        <authorList>
            <person name="Islam M.S."/>
            <person name="Haque M.S."/>
            <person name="Islam M.M."/>
            <person name="Emdad E.M."/>
            <person name="Halim A."/>
            <person name="Hossen Q.M.M."/>
            <person name="Hossain M.Z."/>
            <person name="Ahmed B."/>
            <person name="Rahim S."/>
            <person name="Rahman M.S."/>
            <person name="Alam M.M."/>
            <person name="Hou S."/>
            <person name="Wan X."/>
            <person name="Saito J.A."/>
            <person name="Alam M."/>
        </authorList>
    </citation>
    <scope>NUCLEOTIDE SEQUENCE [LARGE SCALE GENOMIC DNA]</scope>
    <source>
        <strain evidence="2 3">MS6</strain>
    </source>
</reference>
<proteinExistence type="predicted"/>
<gene>
    <name evidence="2" type="ORF">MPH_09227</name>
</gene>
<name>K2RG90_MACPH</name>
<dbReference type="InParanoid" id="K2RG90"/>
<dbReference type="HOGENOM" id="CLU_1555568_0_0_1"/>
<sequence>MRRARGKTAKRLAKGEIANNVERGPREPLQHVLRPRAALAVQARHEPVHMLLDERLLRGHGLRAERVRKQPAVFRVVFVVGGPNGRLHARVRRREEVRVLLQLRVALAEAVDVFPRRVRVVGQLVWGDADDRAISPMECRHCEREKAQVASDDVWQPVRCEQAGARVRPQGM</sequence>
<comment type="caution">
    <text evidence="2">The sequence shown here is derived from an EMBL/GenBank/DDBJ whole genome shotgun (WGS) entry which is preliminary data.</text>
</comment>
<dbReference type="VEuPathDB" id="FungiDB:MPH_09227"/>
<evidence type="ECO:0000313" key="3">
    <source>
        <dbReference type="Proteomes" id="UP000007129"/>
    </source>
</evidence>
<feature type="compositionally biased region" description="Basic residues" evidence="1">
    <location>
        <begin position="1"/>
        <end position="12"/>
    </location>
</feature>
<organism evidence="2 3">
    <name type="scientific">Macrophomina phaseolina (strain MS6)</name>
    <name type="common">Charcoal rot fungus</name>
    <dbReference type="NCBI Taxonomy" id="1126212"/>
    <lineage>
        <taxon>Eukaryota</taxon>
        <taxon>Fungi</taxon>
        <taxon>Dikarya</taxon>
        <taxon>Ascomycota</taxon>
        <taxon>Pezizomycotina</taxon>
        <taxon>Dothideomycetes</taxon>
        <taxon>Dothideomycetes incertae sedis</taxon>
        <taxon>Botryosphaeriales</taxon>
        <taxon>Botryosphaeriaceae</taxon>
        <taxon>Macrophomina</taxon>
    </lineage>
</organism>
<dbReference type="Proteomes" id="UP000007129">
    <property type="component" value="Unassembled WGS sequence"/>
</dbReference>
<evidence type="ECO:0000313" key="2">
    <source>
        <dbReference type="EMBL" id="EKG13618.1"/>
    </source>
</evidence>
<evidence type="ECO:0000256" key="1">
    <source>
        <dbReference type="SAM" id="MobiDB-lite"/>
    </source>
</evidence>
<dbReference type="EMBL" id="AHHD01000391">
    <property type="protein sequence ID" value="EKG13618.1"/>
    <property type="molecule type" value="Genomic_DNA"/>
</dbReference>